<sequence>MWESIVGGLIGEMYNNSFVQIIQTSQSNISLQTTKHQFSQVGGIVGNIFHTCSIQDSTIKLVNIVSHGNFTARAGAFVGYLQTGLSADLSKQFVTINSSSYNQLYIRATANNYSYSNGIVGIMKATTLQISNFSIVNVNIVSQGQYIESKMVVSYPIGSVISIQHLVSQGNNVINTVPILNCLLNNVNSQSGC</sequence>
<dbReference type="EMBL" id="CAXDID020000014">
    <property type="protein sequence ID" value="CAL5982093.1"/>
    <property type="molecule type" value="Genomic_DNA"/>
</dbReference>
<protein>
    <submittedName>
        <fullName evidence="2">Hypothetical_protein</fullName>
    </submittedName>
</protein>
<proteinExistence type="predicted"/>
<reference evidence="1" key="1">
    <citation type="submission" date="2023-06" db="EMBL/GenBank/DDBJ databases">
        <authorList>
            <person name="Kurt Z."/>
        </authorList>
    </citation>
    <scope>NUCLEOTIDE SEQUENCE</scope>
</reference>
<comment type="caution">
    <text evidence="1">The sequence shown here is derived from an EMBL/GenBank/DDBJ whole genome shotgun (WGS) entry which is preliminary data.</text>
</comment>
<gene>
    <name evidence="1" type="ORF">HINF_LOCUS39800</name>
    <name evidence="2" type="ORF">HINF_LOCUS6971</name>
</gene>
<dbReference type="AlphaFoldDB" id="A0AA86Q4I1"/>
<name>A0AA86Q4I1_9EUKA</name>
<dbReference type="Proteomes" id="UP001642409">
    <property type="component" value="Unassembled WGS sequence"/>
</dbReference>
<keyword evidence="3" id="KW-1185">Reference proteome</keyword>
<evidence type="ECO:0000313" key="2">
    <source>
        <dbReference type="EMBL" id="CAL5982093.1"/>
    </source>
</evidence>
<dbReference type="EMBL" id="CATOUU010000831">
    <property type="protein sequence ID" value="CAI9952155.1"/>
    <property type="molecule type" value="Genomic_DNA"/>
</dbReference>
<organism evidence="1">
    <name type="scientific">Hexamita inflata</name>
    <dbReference type="NCBI Taxonomy" id="28002"/>
    <lineage>
        <taxon>Eukaryota</taxon>
        <taxon>Metamonada</taxon>
        <taxon>Diplomonadida</taxon>
        <taxon>Hexamitidae</taxon>
        <taxon>Hexamitinae</taxon>
        <taxon>Hexamita</taxon>
    </lineage>
</organism>
<evidence type="ECO:0000313" key="3">
    <source>
        <dbReference type="Proteomes" id="UP001642409"/>
    </source>
</evidence>
<evidence type="ECO:0000313" key="1">
    <source>
        <dbReference type="EMBL" id="CAI9952155.1"/>
    </source>
</evidence>
<accession>A0AA86Q4I1</accession>
<reference evidence="2 3" key="2">
    <citation type="submission" date="2024-07" db="EMBL/GenBank/DDBJ databases">
        <authorList>
            <person name="Akdeniz Z."/>
        </authorList>
    </citation>
    <scope>NUCLEOTIDE SEQUENCE [LARGE SCALE GENOMIC DNA]</scope>
</reference>